<evidence type="ECO:0000313" key="2">
    <source>
        <dbReference type="Proteomes" id="UP000199656"/>
    </source>
</evidence>
<proteinExistence type="predicted"/>
<name>A0A1H4B6S3_9BACT</name>
<organism evidence="1 2">
    <name type="scientific">Chitinophaga terrae</name>
    <name type="common">ex Kim and Jung 2007</name>
    <dbReference type="NCBI Taxonomy" id="408074"/>
    <lineage>
        <taxon>Bacteria</taxon>
        <taxon>Pseudomonadati</taxon>
        <taxon>Bacteroidota</taxon>
        <taxon>Chitinophagia</taxon>
        <taxon>Chitinophagales</taxon>
        <taxon>Chitinophagaceae</taxon>
        <taxon>Chitinophaga</taxon>
    </lineage>
</organism>
<sequence>MKSLRCLSKILPTLTVICWLICQCGIVAGYAQIYTPVTKDTIIFPKALKYRSPLIPDTFPHRNSPLFKQPQTDTGNHKNGLFKKLGEYRDSLKNKEYRQSFIKRITKQDEPVPSNDIDSSIIKSEKYFTPFAGKVIRNIHYRKVKVFGPRNINDTSFTTSMKLIKLANRLHYDSRQWVIRQSLFFREDQRLDPFEMADNERYLRNRPFIQDARLYVKNVEGDSLDIEVVTKDLFEYGADLSQFSPTDIRASISNNNLFGAGQGVRVGARWRKDYNPIWNSEIRYTKYNMMGSFVDMAVGYTTLNNFAQLDTNAYEGSVYIELTRPLFRNAAKWVGGLTLAQNWSINIKGILPESGDSIFRDYRYRIIDGWVGYNLINNYRHDGTIGSKPNLAILARHYNLAFQRTPSQERYKDDPVYNNHRLYLLELQAYRIDYFKAHYFFGFGRTEDIPLGYNISATSGWETWRDRRRLYTGITAQKYWITHWQGLFNTTLELGNYWLNHKIEDAVFHARLEYYSRLVYVGTSRFRQFFNADYLNSPNPYFNKPLNINMEYGIWGYRDTKLNGYQRLNMESQTVYYSPLKILGFKFNFFADLQASILNHKHDDLLRNPVHLGIGGGFRVKNENLSLNTISVSGYYFPNPPTPVKGFRLEITTIVDFRFDVSALKAPSVILFR</sequence>
<reference evidence="2" key="1">
    <citation type="submission" date="2016-10" db="EMBL/GenBank/DDBJ databases">
        <authorList>
            <person name="Varghese N."/>
            <person name="Submissions S."/>
        </authorList>
    </citation>
    <scope>NUCLEOTIDE SEQUENCE [LARGE SCALE GENOMIC DNA]</scope>
    <source>
        <strain evidence="2">DSM 23920</strain>
    </source>
</reference>
<gene>
    <name evidence="1" type="ORF">SAMN05660909_01918</name>
</gene>
<dbReference type="STRING" id="408074.SAMN05660909_01918"/>
<dbReference type="EMBL" id="FNRL01000007">
    <property type="protein sequence ID" value="SEA43786.1"/>
    <property type="molecule type" value="Genomic_DNA"/>
</dbReference>
<dbReference type="AlphaFoldDB" id="A0A1H4B6S3"/>
<keyword evidence="2" id="KW-1185">Reference proteome</keyword>
<evidence type="ECO:0000313" key="1">
    <source>
        <dbReference type="EMBL" id="SEA43786.1"/>
    </source>
</evidence>
<protein>
    <submittedName>
        <fullName evidence="1">Uncharacterized protein</fullName>
    </submittedName>
</protein>
<dbReference type="Proteomes" id="UP000199656">
    <property type="component" value="Unassembled WGS sequence"/>
</dbReference>
<accession>A0A1H4B6S3</accession>